<evidence type="ECO:0000256" key="8">
    <source>
        <dbReference type="ARBA" id="ARBA00023136"/>
    </source>
</evidence>
<dbReference type="Gene3D" id="2.60.40.2610">
    <property type="entry name" value="Outer membrane usher protein FimD, plug domain"/>
    <property type="match status" value="1"/>
</dbReference>
<dbReference type="InterPro" id="IPR037224">
    <property type="entry name" value="PapC_N_sf"/>
</dbReference>
<evidence type="ECO:0000256" key="10">
    <source>
        <dbReference type="RuleBase" id="RU003884"/>
    </source>
</evidence>
<dbReference type="EMBL" id="RPBY01000006">
    <property type="protein sequence ID" value="NCH88969.1"/>
    <property type="molecule type" value="Genomic_DNA"/>
</dbReference>
<evidence type="ECO:0000256" key="5">
    <source>
        <dbReference type="ARBA" id="ARBA00022558"/>
    </source>
</evidence>
<feature type="domain" description="PapC-like C-terminal" evidence="11">
    <location>
        <begin position="799"/>
        <end position="861"/>
    </location>
</feature>
<evidence type="ECO:0000256" key="1">
    <source>
        <dbReference type="ARBA" id="ARBA00004571"/>
    </source>
</evidence>
<dbReference type="InterPro" id="IPR000015">
    <property type="entry name" value="Fimb_usher"/>
</dbReference>
<evidence type="ECO:0000256" key="2">
    <source>
        <dbReference type="ARBA" id="ARBA00008064"/>
    </source>
</evidence>
<evidence type="ECO:0000256" key="9">
    <source>
        <dbReference type="ARBA" id="ARBA00023237"/>
    </source>
</evidence>
<dbReference type="Proteomes" id="UP000778262">
    <property type="component" value="Unassembled WGS sequence"/>
</dbReference>
<evidence type="ECO:0000259" key="12">
    <source>
        <dbReference type="Pfam" id="PF13954"/>
    </source>
</evidence>
<evidence type="ECO:0000256" key="6">
    <source>
        <dbReference type="ARBA" id="ARBA00022692"/>
    </source>
</evidence>
<dbReference type="RefSeq" id="WP_161591217.1">
    <property type="nucleotide sequence ID" value="NZ_JBLYVX010000012.1"/>
</dbReference>
<dbReference type="InterPro" id="IPR043142">
    <property type="entry name" value="PapC-like_C_sf"/>
</dbReference>
<dbReference type="Pfam" id="PF13953">
    <property type="entry name" value="PapC_C"/>
    <property type="match status" value="1"/>
</dbReference>
<evidence type="ECO:0000256" key="3">
    <source>
        <dbReference type="ARBA" id="ARBA00022448"/>
    </source>
</evidence>
<comment type="subcellular location">
    <subcellularLocation>
        <location evidence="1 10">Cell outer membrane</location>
        <topology evidence="1 10">Multi-pass membrane protein</topology>
    </subcellularLocation>
</comment>
<evidence type="ECO:0000313" key="13">
    <source>
        <dbReference type="EMBL" id="NCH88969.1"/>
    </source>
</evidence>
<dbReference type="FunFam" id="2.60.40.3110:FF:000001">
    <property type="entry name" value="Putative fimbrial outer membrane usher"/>
    <property type="match status" value="1"/>
</dbReference>
<keyword evidence="6 10" id="KW-0812">Transmembrane</keyword>
<feature type="domain" description="PapC N-terminal" evidence="12">
    <location>
        <begin position="44"/>
        <end position="197"/>
    </location>
</feature>
<keyword evidence="7" id="KW-0732">Signal</keyword>
<dbReference type="InterPro" id="IPR042186">
    <property type="entry name" value="FimD_plug_dom"/>
</dbReference>
<dbReference type="InterPro" id="IPR025949">
    <property type="entry name" value="PapC-like_C"/>
</dbReference>
<organism evidence="13 14">
    <name type="scientific">Cronobacter dublinensis</name>
    <dbReference type="NCBI Taxonomy" id="413497"/>
    <lineage>
        <taxon>Bacteria</taxon>
        <taxon>Pseudomonadati</taxon>
        <taxon>Pseudomonadota</taxon>
        <taxon>Gammaproteobacteria</taxon>
        <taxon>Enterobacterales</taxon>
        <taxon>Enterobacteriaceae</taxon>
        <taxon>Cronobacter</taxon>
    </lineage>
</organism>
<accession>A0A9Q4T5Y1</accession>
<evidence type="ECO:0000256" key="7">
    <source>
        <dbReference type="ARBA" id="ARBA00022729"/>
    </source>
</evidence>
<gene>
    <name evidence="13" type="ORF">EHJ13_16240</name>
</gene>
<dbReference type="PROSITE" id="PS01151">
    <property type="entry name" value="FIMBRIAL_USHER"/>
    <property type="match status" value="1"/>
</dbReference>
<comment type="similarity">
    <text evidence="2 10">Belongs to the fimbrial export usher family.</text>
</comment>
<dbReference type="AlphaFoldDB" id="A0A9Q4T5Y1"/>
<sequence length="877" mass="95323">MQLSHQNTKKDATGKRSSVLCSVLSLTLLVKLALIPATARAELYFAPELISSDPSMIADVMRLQNPGAQLPGKYQVDIFVNGKPAGSRELNFTEMPSINDKKEVRDNTGLMACLTRNDLEELGVNVSGIPVQGEGADQACVSPGKFIAEAFTDFDFQKMRLNISVPQASMSSKARGYISPEKWDNGINAVLLNYSYSGSQSQNHAGKSRSSYLNLNGGLNIGPWRLRDYRTWSEHSGNRYTKRHWQHVNTYVQRAIIPLRSNLTLGDGTSDGDIFDAFSFRGMQIGSDDSMLPDSQRGFAPIIRGVASTNARINIRQNGYMVYETFVSPGAFAIDDLYPVYSSGDLEVTLTEADGSVKTFTVPYSSVPVLQREGHIKYSLTTGRYRAAGSIYDNPEFFQGSLIKGLPHNLTAYSGMQYSRDYLAGLLGMGMNMGLLGAVSADITQASSRLADGSRHNGQSVRFLYARSLNSLGTTFQLTGYRYSTEGFHTLGETALKKMEGWQGEVNAHDSEGKPLRQAKRSYYNLYNSRRAKVQASISQRAGDLGSFYLSGVRETYWKNAGHSDSLQVGFNGVAGLVNYGLTYSHSLQAGQHDADKSLFLSLSMPLDALFAGKRDPGNSIYTTYSASRNTDGNLRHQAGLSGTALEASNLNWSLSQSMTGGKADGGNLSAGYRGAYGSSSVGYSYSDSYHQLSYGFNGGAIVHENGITLGQQLGETSVLVSAPGITDTRIENESGIRTDWRGYTIKPNASVFRENRIALDTETLAEDTDVDSAVAHVVPTRGAVVRAEFKGSTGGRVLMTLTRDGKPLPFGTTVTANERNGIVGDDGQVYLAGIKEEGVIVARWGAGNNQQCQARYRLPEKTTSQSIMRLKAVCLQ</sequence>
<dbReference type="GO" id="GO:0009297">
    <property type="term" value="P:pilus assembly"/>
    <property type="evidence" value="ECO:0007669"/>
    <property type="project" value="InterPro"/>
</dbReference>
<keyword evidence="8 10" id="KW-0472">Membrane</keyword>
<dbReference type="PANTHER" id="PTHR30451:SF21">
    <property type="entry name" value="FIMBRIAL USHER DOMAIN-CONTAINING PROTEIN YDET-RELATED"/>
    <property type="match status" value="1"/>
</dbReference>
<dbReference type="Pfam" id="PF00577">
    <property type="entry name" value="Usher"/>
    <property type="match status" value="1"/>
</dbReference>
<dbReference type="GO" id="GO:0015473">
    <property type="term" value="F:fimbrial usher porin activity"/>
    <property type="evidence" value="ECO:0007669"/>
    <property type="project" value="InterPro"/>
</dbReference>
<dbReference type="Pfam" id="PF13954">
    <property type="entry name" value="PapC_N"/>
    <property type="match status" value="1"/>
</dbReference>
<keyword evidence="3 10" id="KW-0813">Transport</keyword>
<keyword evidence="4" id="KW-1134">Transmembrane beta strand</keyword>
<evidence type="ECO:0000256" key="4">
    <source>
        <dbReference type="ARBA" id="ARBA00022452"/>
    </source>
</evidence>
<comment type="caution">
    <text evidence="13">The sequence shown here is derived from an EMBL/GenBank/DDBJ whole genome shotgun (WGS) entry which is preliminary data.</text>
</comment>
<dbReference type="Gene3D" id="2.60.40.2070">
    <property type="match status" value="1"/>
</dbReference>
<reference evidence="13" key="1">
    <citation type="submission" date="2018-11" db="EMBL/GenBank/DDBJ databases">
        <title>Genomics analysis of Putative Virulence Factors on Adhesion and Cytotoxicity for Cronobacter spp.</title>
        <authorList>
            <person name="Cui J."/>
        </authorList>
    </citation>
    <scope>NUCLEOTIDE SEQUENCE</scope>
    <source>
        <strain evidence="13">SD69</strain>
    </source>
</reference>
<dbReference type="InterPro" id="IPR025885">
    <property type="entry name" value="PapC_N"/>
</dbReference>
<dbReference type="SUPFAM" id="SSF141729">
    <property type="entry name" value="FimD N-terminal domain-like"/>
    <property type="match status" value="1"/>
</dbReference>
<proteinExistence type="inferred from homology"/>
<dbReference type="FunFam" id="2.60.40.2610:FF:000001">
    <property type="entry name" value="Outer membrane fimbrial usher protein"/>
    <property type="match status" value="1"/>
</dbReference>
<keyword evidence="9 10" id="KW-0998">Cell outer membrane</keyword>
<protein>
    <submittedName>
        <fullName evidence="13">Fimbrial protein FimD</fullName>
    </submittedName>
</protein>
<dbReference type="Gene3D" id="2.60.40.3110">
    <property type="match status" value="1"/>
</dbReference>
<dbReference type="PANTHER" id="PTHR30451">
    <property type="entry name" value="OUTER MEMBRANE USHER PROTEIN"/>
    <property type="match status" value="1"/>
</dbReference>
<evidence type="ECO:0000259" key="11">
    <source>
        <dbReference type="Pfam" id="PF13953"/>
    </source>
</evidence>
<evidence type="ECO:0000313" key="14">
    <source>
        <dbReference type="Proteomes" id="UP000778262"/>
    </source>
</evidence>
<dbReference type="Gene3D" id="3.10.20.410">
    <property type="match status" value="1"/>
</dbReference>
<name>A0A9Q4T5Y1_9ENTR</name>
<dbReference type="GO" id="GO:0009279">
    <property type="term" value="C:cell outer membrane"/>
    <property type="evidence" value="ECO:0007669"/>
    <property type="project" value="UniProtKB-SubCell"/>
</dbReference>
<dbReference type="InterPro" id="IPR018030">
    <property type="entry name" value="Fimbrial_membr_usher_CS"/>
</dbReference>
<keyword evidence="5 10" id="KW-1029">Fimbrium biogenesis</keyword>